<protein>
    <submittedName>
        <fullName evidence="1">Uncharacterized protein</fullName>
    </submittedName>
</protein>
<feature type="non-terminal residue" evidence="1">
    <location>
        <position position="322"/>
    </location>
</feature>
<evidence type="ECO:0000313" key="2">
    <source>
        <dbReference type="Proteomes" id="UP000749559"/>
    </source>
</evidence>
<reference evidence="1" key="1">
    <citation type="submission" date="2022-03" db="EMBL/GenBank/DDBJ databases">
        <authorList>
            <person name="Martin C."/>
        </authorList>
    </citation>
    <scope>NUCLEOTIDE SEQUENCE</scope>
</reference>
<sequence length="322" mass="37465">AHHKMTSPAIIETLKSFNLEDKLKFDISKSKYGVCGTLCQQRKCREKEDAFWAVYFISPSQWRNLQNSTRMIDNCLLKKDYSKEFVISNNGQKLIALAESNDNQFVRFIVLGDNGELDSKKSMTISADAWGKLKLHSSSISSLLPEKRYFSDESSRKQNQEKRMSHRYRCISNGKNGQLTGAWYFLRSQAVNNLNKENATNAQIQKQLIEMPSNEDILKQCFLHMLCIRINELSLNRPDCEGCKIDHPSQLQGLRCSRRRCALTNGDIWIWFRWILQHQVNLVRTVLRIAVAMKNQSLFGQQIRLDWLHLYARTVIEIVDRE</sequence>
<proteinExistence type="predicted"/>
<dbReference type="EMBL" id="CAIIXF020000005">
    <property type="protein sequence ID" value="CAH1782549.1"/>
    <property type="molecule type" value="Genomic_DNA"/>
</dbReference>
<accession>A0A8J1XY10</accession>
<gene>
    <name evidence="1" type="ORF">OFUS_LOCUS8984</name>
</gene>
<dbReference type="AlphaFoldDB" id="A0A8J1XY10"/>
<comment type="caution">
    <text evidence="1">The sequence shown here is derived from an EMBL/GenBank/DDBJ whole genome shotgun (WGS) entry which is preliminary data.</text>
</comment>
<dbReference type="Proteomes" id="UP000749559">
    <property type="component" value="Unassembled WGS sequence"/>
</dbReference>
<name>A0A8J1XY10_OWEFU</name>
<organism evidence="1 2">
    <name type="scientific">Owenia fusiformis</name>
    <name type="common">Polychaete worm</name>
    <dbReference type="NCBI Taxonomy" id="6347"/>
    <lineage>
        <taxon>Eukaryota</taxon>
        <taxon>Metazoa</taxon>
        <taxon>Spiralia</taxon>
        <taxon>Lophotrochozoa</taxon>
        <taxon>Annelida</taxon>
        <taxon>Polychaeta</taxon>
        <taxon>Sedentaria</taxon>
        <taxon>Canalipalpata</taxon>
        <taxon>Sabellida</taxon>
        <taxon>Oweniida</taxon>
        <taxon>Oweniidae</taxon>
        <taxon>Owenia</taxon>
    </lineage>
</organism>
<evidence type="ECO:0000313" key="1">
    <source>
        <dbReference type="EMBL" id="CAH1782549.1"/>
    </source>
</evidence>
<keyword evidence="2" id="KW-1185">Reference proteome</keyword>